<dbReference type="KEGG" id="nio:NITINOP_1705"/>
<accession>A0A0S4KU17</accession>
<reference evidence="3" key="1">
    <citation type="submission" date="2015-09" db="EMBL/GenBank/DDBJ databases">
        <authorList>
            <person name="Daims H."/>
        </authorList>
    </citation>
    <scope>NUCLEOTIDE SEQUENCE [LARGE SCALE GENOMIC DNA]</scope>
</reference>
<evidence type="ECO:0000313" key="2">
    <source>
        <dbReference type="EMBL" id="CUQ66680.1"/>
    </source>
</evidence>
<sequence>MRVVRSGGARRRNGPLLPLGQNPLHPHSHNHVGVLEQGFDGLPPSLIADGFQRGGGGQPDKPIGVLGHVDQRIDRRRALDAAQSQHRALTDVFILVAKRSDQSRDGRLPEFHQRLNRVVLEFVASELEHQGIKNPFVSDLAERQDGVFADVPIPQQFDEQFDGRRADLRDRLDGGFPHLPIAVAQRLGQRLDATLVAHFAEGDHRLAAHHPVRIAEQVDLDVDLVLDPLFFEPRDFFRADGVFADARLPQVHRINRINRRSIPPLVPDRKVGRGRVIGHVGRLVCRMVREIPFHRIRWASPLRFRGWSTQ</sequence>
<protein>
    <submittedName>
        <fullName evidence="2">Uncharacterized protein</fullName>
    </submittedName>
</protein>
<feature type="region of interest" description="Disordered" evidence="1">
    <location>
        <begin position="1"/>
        <end position="28"/>
    </location>
</feature>
<dbReference type="Proteomes" id="UP000066284">
    <property type="component" value="Chromosome 1"/>
</dbReference>
<gene>
    <name evidence="2" type="ORF">NITINOP_1705</name>
</gene>
<dbReference type="AlphaFoldDB" id="A0A0S4KU17"/>
<organism evidence="2 3">
    <name type="scientific">Candidatus Nitrospira inopinata</name>
    <dbReference type="NCBI Taxonomy" id="1715989"/>
    <lineage>
        <taxon>Bacteria</taxon>
        <taxon>Pseudomonadati</taxon>
        <taxon>Nitrospirota</taxon>
        <taxon>Nitrospiria</taxon>
        <taxon>Nitrospirales</taxon>
        <taxon>Nitrospiraceae</taxon>
        <taxon>Nitrospira</taxon>
    </lineage>
</organism>
<proteinExistence type="predicted"/>
<dbReference type="EMBL" id="LN885086">
    <property type="protein sequence ID" value="CUQ66680.1"/>
    <property type="molecule type" value="Genomic_DNA"/>
</dbReference>
<name>A0A0S4KU17_9BACT</name>
<feature type="compositionally biased region" description="Low complexity" evidence="1">
    <location>
        <begin position="14"/>
        <end position="25"/>
    </location>
</feature>
<keyword evidence="3" id="KW-1185">Reference proteome</keyword>
<evidence type="ECO:0000256" key="1">
    <source>
        <dbReference type="SAM" id="MobiDB-lite"/>
    </source>
</evidence>
<evidence type="ECO:0000313" key="3">
    <source>
        <dbReference type="Proteomes" id="UP000066284"/>
    </source>
</evidence>